<feature type="compositionally biased region" description="Basic and acidic residues" evidence="6">
    <location>
        <begin position="1"/>
        <end position="13"/>
    </location>
</feature>
<dbReference type="InParanoid" id="A0A166B450"/>
<feature type="transmembrane region" description="Helical" evidence="7">
    <location>
        <begin position="363"/>
        <end position="387"/>
    </location>
</feature>
<feature type="transmembrane region" description="Helical" evidence="7">
    <location>
        <begin position="54"/>
        <end position="73"/>
    </location>
</feature>
<reference evidence="9 10" key="1">
    <citation type="journal article" date="2016" name="Mol. Biol. Evol.">
        <title>Comparative Genomics of Early-Diverging Mushroom-Forming Fungi Provides Insights into the Origins of Lignocellulose Decay Capabilities.</title>
        <authorList>
            <person name="Nagy L.G."/>
            <person name="Riley R."/>
            <person name="Tritt A."/>
            <person name="Adam C."/>
            <person name="Daum C."/>
            <person name="Floudas D."/>
            <person name="Sun H."/>
            <person name="Yadav J.S."/>
            <person name="Pangilinan J."/>
            <person name="Larsson K.H."/>
            <person name="Matsuura K."/>
            <person name="Barry K."/>
            <person name="Labutti K."/>
            <person name="Kuo R."/>
            <person name="Ohm R.A."/>
            <person name="Bhattacharya S.S."/>
            <person name="Shirouzu T."/>
            <person name="Yoshinaga Y."/>
            <person name="Martin F.M."/>
            <person name="Grigoriev I.V."/>
            <person name="Hibbett D.S."/>
        </authorList>
    </citation>
    <scope>NUCLEOTIDE SEQUENCE [LARGE SCALE GENOMIC DNA]</scope>
    <source>
        <strain evidence="9 10">HHB12029</strain>
    </source>
</reference>
<feature type="transmembrane region" description="Helical" evidence="7">
    <location>
        <begin position="236"/>
        <end position="258"/>
    </location>
</feature>
<dbReference type="EMBL" id="KV425927">
    <property type="protein sequence ID" value="KZV97719.1"/>
    <property type="molecule type" value="Genomic_DNA"/>
</dbReference>
<dbReference type="PANTHER" id="PTHR22950">
    <property type="entry name" value="AMINO ACID TRANSPORTER"/>
    <property type="match status" value="1"/>
</dbReference>
<evidence type="ECO:0000256" key="1">
    <source>
        <dbReference type="ARBA" id="ARBA00004141"/>
    </source>
</evidence>
<dbReference type="GO" id="GO:0015179">
    <property type="term" value="F:L-amino acid transmembrane transporter activity"/>
    <property type="evidence" value="ECO:0007669"/>
    <property type="project" value="TreeGrafter"/>
</dbReference>
<comment type="similarity">
    <text evidence="2">Belongs to the amino acid/polyamine transporter 2 family.</text>
</comment>
<dbReference type="InterPro" id="IPR013057">
    <property type="entry name" value="AA_transpt_TM"/>
</dbReference>
<dbReference type="Pfam" id="PF01490">
    <property type="entry name" value="Aa_trans"/>
    <property type="match status" value="1"/>
</dbReference>
<keyword evidence="4 7" id="KW-1133">Transmembrane helix</keyword>
<feature type="transmembrane region" description="Helical" evidence="7">
    <location>
        <begin position="162"/>
        <end position="183"/>
    </location>
</feature>
<feature type="region of interest" description="Disordered" evidence="6">
    <location>
        <begin position="1"/>
        <end position="20"/>
    </location>
</feature>
<evidence type="ECO:0000256" key="4">
    <source>
        <dbReference type="ARBA" id="ARBA00022989"/>
    </source>
</evidence>
<proteinExistence type="inferred from homology"/>
<sequence>MSKSSLEKEKDVESGSASVRDAHDQDGEIVVGGQLVDESGNAIQYRTCSWQKTAALLFSEYICLAIMSFPWSFSVLGLVPGIIVTIATAASVQYTSLVLWRFCLEHPEVRDVCDIGGELFAKAFGERWRKTAYNVTSVFFILNNTFIQGLHCLVGAKLLNTLTGSALCTVTFSAISAIICFCFSLPRPLAQLSGLGTFSAATMGIAVLLAIIFAGVQGTPAGYDPLTLGEPIVRVVAAKGTGYVAGMSAFLNILYTFVGQITLPSFIAEMKEPKDFPKALWAVTIAEIIIFTLCGAVMYHFVGEQYITAPAFGSLRSPYLKIAFSFAIPTIVFLGSLYASVTARFVFFRIFPPTSPHRTQNTALGWTTWAGILAATWLLAFVIAEVIPFFSDMLALMSSLFDGWFGFIFWGMAYLSLHATKEARWGTPLRSAETVLNYGLILFGLYTLVAGTYVSIESIIIDSKGGKVFSCASNGF</sequence>
<organism evidence="9 10">
    <name type="scientific">Exidia glandulosa HHB12029</name>
    <dbReference type="NCBI Taxonomy" id="1314781"/>
    <lineage>
        <taxon>Eukaryota</taxon>
        <taxon>Fungi</taxon>
        <taxon>Dikarya</taxon>
        <taxon>Basidiomycota</taxon>
        <taxon>Agaricomycotina</taxon>
        <taxon>Agaricomycetes</taxon>
        <taxon>Auriculariales</taxon>
        <taxon>Exidiaceae</taxon>
        <taxon>Exidia</taxon>
    </lineage>
</organism>
<evidence type="ECO:0000256" key="6">
    <source>
        <dbReference type="SAM" id="MobiDB-lite"/>
    </source>
</evidence>
<dbReference type="GO" id="GO:0016020">
    <property type="term" value="C:membrane"/>
    <property type="evidence" value="ECO:0007669"/>
    <property type="project" value="UniProtKB-SubCell"/>
</dbReference>
<evidence type="ECO:0000256" key="3">
    <source>
        <dbReference type="ARBA" id="ARBA00022692"/>
    </source>
</evidence>
<evidence type="ECO:0000256" key="2">
    <source>
        <dbReference type="ARBA" id="ARBA00008066"/>
    </source>
</evidence>
<dbReference type="FunFam" id="1.20.1740.10:FF:000039">
    <property type="entry name" value="Neutral amino acid transporter (Eurofung)"/>
    <property type="match status" value="1"/>
</dbReference>
<comment type="subcellular location">
    <subcellularLocation>
        <location evidence="1">Membrane</location>
        <topology evidence="1">Multi-pass membrane protein</topology>
    </subcellularLocation>
</comment>
<accession>A0A166B450</accession>
<feature type="transmembrane region" description="Helical" evidence="7">
    <location>
        <begin position="393"/>
        <end position="415"/>
    </location>
</feature>
<feature type="transmembrane region" description="Helical" evidence="7">
    <location>
        <begin position="279"/>
        <end position="302"/>
    </location>
</feature>
<evidence type="ECO:0000259" key="8">
    <source>
        <dbReference type="Pfam" id="PF01490"/>
    </source>
</evidence>
<dbReference type="STRING" id="1314781.A0A166B450"/>
<evidence type="ECO:0000256" key="7">
    <source>
        <dbReference type="SAM" id="Phobius"/>
    </source>
</evidence>
<feature type="transmembrane region" description="Helical" evidence="7">
    <location>
        <begin position="79"/>
        <end position="100"/>
    </location>
</feature>
<dbReference type="Proteomes" id="UP000077266">
    <property type="component" value="Unassembled WGS sequence"/>
</dbReference>
<feature type="transmembrane region" description="Helical" evidence="7">
    <location>
        <begin position="435"/>
        <end position="456"/>
    </location>
</feature>
<gene>
    <name evidence="9" type="ORF">EXIGLDRAFT_730103</name>
</gene>
<evidence type="ECO:0000256" key="5">
    <source>
        <dbReference type="ARBA" id="ARBA00023136"/>
    </source>
</evidence>
<keyword evidence="10" id="KW-1185">Reference proteome</keyword>
<name>A0A166B450_EXIGL</name>
<feature type="domain" description="Amino acid transporter transmembrane" evidence="8">
    <location>
        <begin position="47"/>
        <end position="456"/>
    </location>
</feature>
<evidence type="ECO:0000313" key="9">
    <source>
        <dbReference type="EMBL" id="KZV97719.1"/>
    </source>
</evidence>
<keyword evidence="3 7" id="KW-0812">Transmembrane</keyword>
<feature type="transmembrane region" description="Helical" evidence="7">
    <location>
        <begin position="322"/>
        <end position="351"/>
    </location>
</feature>
<dbReference type="OrthoDB" id="294730at2759"/>
<protein>
    <recommendedName>
        <fullName evidence="8">Amino acid transporter transmembrane domain-containing protein</fullName>
    </recommendedName>
</protein>
<evidence type="ECO:0000313" key="10">
    <source>
        <dbReference type="Proteomes" id="UP000077266"/>
    </source>
</evidence>
<dbReference type="AlphaFoldDB" id="A0A166B450"/>
<feature type="transmembrane region" description="Helical" evidence="7">
    <location>
        <begin position="132"/>
        <end position="156"/>
    </location>
</feature>
<dbReference type="PANTHER" id="PTHR22950:SF20">
    <property type="entry name" value="AMINO ACID TRANSPORTER (EUROFUNG)"/>
    <property type="match status" value="1"/>
</dbReference>
<keyword evidence="5 7" id="KW-0472">Membrane</keyword>
<feature type="transmembrane region" description="Helical" evidence="7">
    <location>
        <begin position="195"/>
        <end position="216"/>
    </location>
</feature>